<dbReference type="Proteomes" id="UP000707356">
    <property type="component" value="Unassembled WGS sequence"/>
</dbReference>
<accession>A0A951PDJ1</accession>
<evidence type="ECO:0000313" key="1">
    <source>
        <dbReference type="EMBL" id="MBW4466419.1"/>
    </source>
</evidence>
<sequence length="103" mass="12135">MKTPMTHQEYQRLELISDSRSTKQSTNASARLRHIWQSLLSYLSNSNELRVWKASNVDGQPVWKAYDPTTESRVEFVSELDLRVWLEERYYQTPAANLPYVAR</sequence>
<dbReference type="EMBL" id="JAHHHV010000068">
    <property type="protein sequence ID" value="MBW4466419.1"/>
    <property type="molecule type" value="Genomic_DNA"/>
</dbReference>
<protein>
    <submittedName>
        <fullName evidence="1">Uncharacterized protein</fullName>
    </submittedName>
</protein>
<organism evidence="1 2">
    <name type="scientific">Pegethrix bostrychoides GSE-TBD4-15B</name>
    <dbReference type="NCBI Taxonomy" id="2839662"/>
    <lineage>
        <taxon>Bacteria</taxon>
        <taxon>Bacillati</taxon>
        <taxon>Cyanobacteriota</taxon>
        <taxon>Cyanophyceae</taxon>
        <taxon>Oculatellales</taxon>
        <taxon>Oculatellaceae</taxon>
        <taxon>Pegethrix</taxon>
    </lineage>
</organism>
<dbReference type="AlphaFoldDB" id="A0A951PDJ1"/>
<evidence type="ECO:0000313" key="2">
    <source>
        <dbReference type="Proteomes" id="UP000707356"/>
    </source>
</evidence>
<gene>
    <name evidence="1" type="ORF">KME07_13425</name>
</gene>
<proteinExistence type="predicted"/>
<reference evidence="1" key="1">
    <citation type="submission" date="2021-05" db="EMBL/GenBank/DDBJ databases">
        <authorList>
            <person name="Pietrasiak N."/>
            <person name="Ward R."/>
            <person name="Stajich J.E."/>
            <person name="Kurbessoian T."/>
        </authorList>
    </citation>
    <scope>NUCLEOTIDE SEQUENCE</scope>
    <source>
        <strain evidence="1">GSE-TBD4-15B</strain>
    </source>
</reference>
<reference evidence="1" key="2">
    <citation type="journal article" date="2022" name="Microbiol. Resour. Announc.">
        <title>Metagenome Sequencing to Explore Phylogenomics of Terrestrial Cyanobacteria.</title>
        <authorList>
            <person name="Ward R.D."/>
            <person name="Stajich J.E."/>
            <person name="Johansen J.R."/>
            <person name="Huntemann M."/>
            <person name="Clum A."/>
            <person name="Foster B."/>
            <person name="Foster B."/>
            <person name="Roux S."/>
            <person name="Palaniappan K."/>
            <person name="Varghese N."/>
            <person name="Mukherjee S."/>
            <person name="Reddy T.B.K."/>
            <person name="Daum C."/>
            <person name="Copeland A."/>
            <person name="Chen I.A."/>
            <person name="Ivanova N.N."/>
            <person name="Kyrpides N.C."/>
            <person name="Shapiro N."/>
            <person name="Eloe-Fadrosh E.A."/>
            <person name="Pietrasiak N."/>
        </authorList>
    </citation>
    <scope>NUCLEOTIDE SEQUENCE</scope>
    <source>
        <strain evidence="1">GSE-TBD4-15B</strain>
    </source>
</reference>
<comment type="caution">
    <text evidence="1">The sequence shown here is derived from an EMBL/GenBank/DDBJ whole genome shotgun (WGS) entry which is preliminary data.</text>
</comment>
<name>A0A951PDJ1_9CYAN</name>